<keyword evidence="1" id="KW-0812">Transmembrane</keyword>
<name>A0A2P6PDF5_ROSCH</name>
<evidence type="ECO:0000313" key="2">
    <source>
        <dbReference type="EMBL" id="PRQ19964.1"/>
    </source>
</evidence>
<dbReference type="AlphaFoldDB" id="A0A2P6PDF5"/>
<keyword evidence="3" id="KW-1185">Reference proteome</keyword>
<sequence length="65" mass="7604">MGTHHYESSSTFIFNIFINHQSFYFISSLYLQHFSSKLLFGFNYLYSLITRTEHSLSLSLSLTKG</sequence>
<keyword evidence="1" id="KW-1133">Transmembrane helix</keyword>
<evidence type="ECO:0000256" key="1">
    <source>
        <dbReference type="SAM" id="Phobius"/>
    </source>
</evidence>
<feature type="transmembrane region" description="Helical" evidence="1">
    <location>
        <begin position="12"/>
        <end position="31"/>
    </location>
</feature>
<dbReference type="Gramene" id="PRQ19964">
    <property type="protein sequence ID" value="PRQ19964"/>
    <property type="gene ID" value="RchiOBHm_Chr7g0222991"/>
</dbReference>
<reference evidence="2 3" key="1">
    <citation type="journal article" date="2018" name="Nat. Genet.">
        <title>The Rosa genome provides new insights in the design of modern roses.</title>
        <authorList>
            <person name="Bendahmane M."/>
        </authorList>
    </citation>
    <scope>NUCLEOTIDE SEQUENCE [LARGE SCALE GENOMIC DNA]</scope>
    <source>
        <strain evidence="3">cv. Old Blush</strain>
    </source>
</reference>
<comment type="caution">
    <text evidence="2">The sequence shown here is derived from an EMBL/GenBank/DDBJ whole genome shotgun (WGS) entry which is preliminary data.</text>
</comment>
<evidence type="ECO:0000313" key="3">
    <source>
        <dbReference type="Proteomes" id="UP000238479"/>
    </source>
</evidence>
<gene>
    <name evidence="2" type="ORF">RchiOBHm_Chr7g0222991</name>
</gene>
<dbReference type="Proteomes" id="UP000238479">
    <property type="component" value="Chromosome 7"/>
</dbReference>
<dbReference type="EMBL" id="PDCK01000045">
    <property type="protein sequence ID" value="PRQ19964.1"/>
    <property type="molecule type" value="Genomic_DNA"/>
</dbReference>
<accession>A0A2P6PDF5</accession>
<protein>
    <submittedName>
        <fullName evidence="2">Uncharacterized protein</fullName>
    </submittedName>
</protein>
<proteinExistence type="predicted"/>
<keyword evidence="1" id="KW-0472">Membrane</keyword>
<organism evidence="2 3">
    <name type="scientific">Rosa chinensis</name>
    <name type="common">China rose</name>
    <dbReference type="NCBI Taxonomy" id="74649"/>
    <lineage>
        <taxon>Eukaryota</taxon>
        <taxon>Viridiplantae</taxon>
        <taxon>Streptophyta</taxon>
        <taxon>Embryophyta</taxon>
        <taxon>Tracheophyta</taxon>
        <taxon>Spermatophyta</taxon>
        <taxon>Magnoliopsida</taxon>
        <taxon>eudicotyledons</taxon>
        <taxon>Gunneridae</taxon>
        <taxon>Pentapetalae</taxon>
        <taxon>rosids</taxon>
        <taxon>fabids</taxon>
        <taxon>Rosales</taxon>
        <taxon>Rosaceae</taxon>
        <taxon>Rosoideae</taxon>
        <taxon>Rosoideae incertae sedis</taxon>
        <taxon>Rosa</taxon>
    </lineage>
</organism>